<evidence type="ECO:0000313" key="9">
    <source>
        <dbReference type="Proteomes" id="UP001150538"/>
    </source>
</evidence>
<feature type="transmembrane region" description="Helical" evidence="6">
    <location>
        <begin position="140"/>
        <end position="161"/>
    </location>
</feature>
<comment type="subcellular location">
    <subcellularLocation>
        <location evidence="1">Membrane</location>
        <topology evidence="1">Multi-pass membrane protein</topology>
    </subcellularLocation>
</comment>
<evidence type="ECO:0000256" key="1">
    <source>
        <dbReference type="ARBA" id="ARBA00004141"/>
    </source>
</evidence>
<name>A0A9W8A988_9FUNG</name>
<dbReference type="InterPro" id="IPR018045">
    <property type="entry name" value="S04_transporter_CS"/>
</dbReference>
<feature type="region of interest" description="Disordered" evidence="5">
    <location>
        <begin position="714"/>
        <end position="748"/>
    </location>
</feature>
<feature type="transmembrane region" description="Helical" evidence="6">
    <location>
        <begin position="441"/>
        <end position="471"/>
    </location>
</feature>
<dbReference type="SUPFAM" id="SSF52091">
    <property type="entry name" value="SpoIIaa-like"/>
    <property type="match status" value="1"/>
</dbReference>
<dbReference type="CDD" id="cd07042">
    <property type="entry name" value="STAS_SulP_like_sulfate_transporter"/>
    <property type="match status" value="1"/>
</dbReference>
<dbReference type="Gene3D" id="3.30.750.24">
    <property type="entry name" value="STAS domain"/>
    <property type="match status" value="1"/>
</dbReference>
<keyword evidence="2 6" id="KW-0812">Transmembrane</keyword>
<protein>
    <recommendedName>
        <fullName evidence="7">STAS domain-containing protein</fullName>
    </recommendedName>
</protein>
<dbReference type="InterPro" id="IPR011547">
    <property type="entry name" value="SLC26A/SulP_dom"/>
</dbReference>
<evidence type="ECO:0000256" key="2">
    <source>
        <dbReference type="ARBA" id="ARBA00022692"/>
    </source>
</evidence>
<gene>
    <name evidence="8" type="ORF">H4219_000038</name>
</gene>
<feature type="transmembrane region" description="Helical" evidence="6">
    <location>
        <begin position="225"/>
        <end position="242"/>
    </location>
</feature>
<feature type="transmembrane region" description="Helical" evidence="6">
    <location>
        <begin position="313"/>
        <end position="332"/>
    </location>
</feature>
<organism evidence="8 9">
    <name type="scientific">Mycoemilia scoparia</name>
    <dbReference type="NCBI Taxonomy" id="417184"/>
    <lineage>
        <taxon>Eukaryota</taxon>
        <taxon>Fungi</taxon>
        <taxon>Fungi incertae sedis</taxon>
        <taxon>Zoopagomycota</taxon>
        <taxon>Kickxellomycotina</taxon>
        <taxon>Kickxellomycetes</taxon>
        <taxon>Kickxellales</taxon>
        <taxon>Kickxellaceae</taxon>
        <taxon>Mycoemilia</taxon>
    </lineage>
</organism>
<feature type="transmembrane region" description="Helical" evidence="6">
    <location>
        <begin position="254"/>
        <end position="276"/>
    </location>
</feature>
<sequence>MVRQTVNIASNASGSGLEHISRTWARHLKNNAKTIPHRIPQIMKDTVPIIDWAPRYNLGWVINDVISGLTVGMMVVPQALAYAKLASLPVQYGLYTAFVGPIIYCLFGTSKDISVGPATVLSVFISQTAVPIAKETGIPAPYIASAIAFLSGILLLALSLLRLGMVVDLISSPVIAGFTSGSALTIICSQLPKLFGVSGIDTSEAAYEVLFHVLKGVPKIHWRELLVGLASCVALELIRIVCAKYSKKAVVIRYIGVGRNFIVVALFTLISFLTSIGRDAPQLSVIGKVPKGFQAPRAPTLTSKLVSEVGTQVFSAALLIVLEHMAVSKAFGRVDKYEVRANNEFMALGVINIVGSFFGSYTATGVFSRSAVNNASGVKTPLSGIYAALIVILSLLFLPPLFFYIPNATLAAVIVCSVYSLICGPKFYFRLWQVDPLDCVVSAAALAVTFFVSVEIGIYISVGMSIVILLYRVARPRIALMSELLHRPEHYGDQMLYETNRNNKPGIVAVSSTQAITFSNASYLKDCIIKQVWLQTDTPVPQKKDNERLWSCDTNGHVSRVRKEHYMKLKTITQNNELLEMYTRNSRSTHCPGDICKDYYGNVTPIGLTRIQTAPSAHSSDEEKLPYLRALILDLGSVGHIDATGLQVLYEIRDELDDYAGANHDPLNYQFELHFVNVRPPVLRKLEISGLTWATSALSAMCKEDIGEKLLKSHSFNSSTDKPSQTGDIDLPQTLENEDQPSSAERRSRRFVGTISIEEISTQQVPPNMNRAGSTPTTTCALLSDQPLNMHINFGAASSKRWMVHHSIEEAIKDIETQWKLLSSIIP</sequence>
<proteinExistence type="predicted"/>
<dbReference type="InterPro" id="IPR002645">
    <property type="entry name" value="STAS_dom"/>
</dbReference>
<dbReference type="PROSITE" id="PS50801">
    <property type="entry name" value="STAS"/>
    <property type="match status" value="1"/>
</dbReference>
<feature type="transmembrane region" description="Helical" evidence="6">
    <location>
        <begin position="60"/>
        <end position="80"/>
    </location>
</feature>
<feature type="transmembrane region" description="Helical" evidence="6">
    <location>
        <begin position="115"/>
        <end position="133"/>
    </location>
</feature>
<dbReference type="GO" id="GO:0008271">
    <property type="term" value="F:secondary active sulfate transmembrane transporter activity"/>
    <property type="evidence" value="ECO:0007669"/>
    <property type="project" value="InterPro"/>
</dbReference>
<reference evidence="8" key="1">
    <citation type="submission" date="2022-07" db="EMBL/GenBank/DDBJ databases">
        <title>Phylogenomic reconstructions and comparative analyses of Kickxellomycotina fungi.</title>
        <authorList>
            <person name="Reynolds N.K."/>
            <person name="Stajich J.E."/>
            <person name="Barry K."/>
            <person name="Grigoriev I.V."/>
            <person name="Crous P."/>
            <person name="Smith M.E."/>
        </authorList>
    </citation>
    <scope>NUCLEOTIDE SEQUENCE</scope>
    <source>
        <strain evidence="8">NBRC 100468</strain>
    </source>
</reference>
<dbReference type="EMBL" id="JANBPU010000001">
    <property type="protein sequence ID" value="KAJ1922176.1"/>
    <property type="molecule type" value="Genomic_DNA"/>
</dbReference>
<feature type="transmembrane region" description="Helical" evidence="6">
    <location>
        <begin position="410"/>
        <end position="429"/>
    </location>
</feature>
<feature type="transmembrane region" description="Helical" evidence="6">
    <location>
        <begin position="383"/>
        <end position="403"/>
    </location>
</feature>
<dbReference type="PANTHER" id="PTHR11814">
    <property type="entry name" value="SULFATE TRANSPORTER"/>
    <property type="match status" value="1"/>
</dbReference>
<dbReference type="NCBIfam" id="TIGR00815">
    <property type="entry name" value="sulP"/>
    <property type="match status" value="1"/>
</dbReference>
<dbReference type="InterPro" id="IPR001902">
    <property type="entry name" value="SLC26A/SulP_fam"/>
</dbReference>
<dbReference type="OrthoDB" id="288203at2759"/>
<comment type="caution">
    <text evidence="8">The sequence shown here is derived from an EMBL/GenBank/DDBJ whole genome shotgun (WGS) entry which is preliminary data.</text>
</comment>
<evidence type="ECO:0000256" key="5">
    <source>
        <dbReference type="SAM" id="MobiDB-lite"/>
    </source>
</evidence>
<feature type="transmembrane region" description="Helical" evidence="6">
    <location>
        <begin position="92"/>
        <end position="109"/>
    </location>
</feature>
<dbReference type="InterPro" id="IPR036513">
    <property type="entry name" value="STAS_dom_sf"/>
</dbReference>
<dbReference type="Proteomes" id="UP001150538">
    <property type="component" value="Unassembled WGS sequence"/>
</dbReference>
<evidence type="ECO:0000259" key="7">
    <source>
        <dbReference type="PROSITE" id="PS50801"/>
    </source>
</evidence>
<evidence type="ECO:0000256" key="4">
    <source>
        <dbReference type="ARBA" id="ARBA00023136"/>
    </source>
</evidence>
<dbReference type="Pfam" id="PF01740">
    <property type="entry name" value="STAS"/>
    <property type="match status" value="1"/>
</dbReference>
<dbReference type="AlphaFoldDB" id="A0A9W8A988"/>
<dbReference type="PROSITE" id="PS01130">
    <property type="entry name" value="SLC26A"/>
    <property type="match status" value="1"/>
</dbReference>
<feature type="transmembrane region" description="Helical" evidence="6">
    <location>
        <begin position="344"/>
        <end position="363"/>
    </location>
</feature>
<dbReference type="Pfam" id="PF00916">
    <property type="entry name" value="Sulfate_transp"/>
    <property type="match status" value="1"/>
</dbReference>
<evidence type="ECO:0000313" key="8">
    <source>
        <dbReference type="EMBL" id="KAJ1922176.1"/>
    </source>
</evidence>
<dbReference type="GO" id="GO:0016020">
    <property type="term" value="C:membrane"/>
    <property type="evidence" value="ECO:0007669"/>
    <property type="project" value="UniProtKB-SubCell"/>
</dbReference>
<keyword evidence="4 6" id="KW-0472">Membrane</keyword>
<accession>A0A9W8A988</accession>
<evidence type="ECO:0000256" key="3">
    <source>
        <dbReference type="ARBA" id="ARBA00022989"/>
    </source>
</evidence>
<feature type="compositionally biased region" description="Polar residues" evidence="5">
    <location>
        <begin position="714"/>
        <end position="727"/>
    </location>
</feature>
<evidence type="ECO:0000256" key="6">
    <source>
        <dbReference type="SAM" id="Phobius"/>
    </source>
</evidence>
<keyword evidence="3 6" id="KW-1133">Transmembrane helix</keyword>
<keyword evidence="9" id="KW-1185">Reference proteome</keyword>
<feature type="domain" description="STAS" evidence="7">
    <location>
        <begin position="497"/>
        <end position="691"/>
    </location>
</feature>